<comment type="caution">
    <text evidence="2">The sequence shown here is derived from an EMBL/GenBank/DDBJ whole genome shotgun (WGS) entry which is preliminary data.</text>
</comment>
<dbReference type="EMBL" id="JACIDZ010000006">
    <property type="protein sequence ID" value="MBB4122175.1"/>
    <property type="molecule type" value="Genomic_DNA"/>
</dbReference>
<sequence length="79" mass="8494">MAEMQKYTIHNERIKLLANALDRASTACIAAGLIVPSVSALSHVEALSGLAIISSLVWLFAAFALHMGARHVLGRLREP</sequence>
<proteinExistence type="predicted"/>
<dbReference type="Proteomes" id="UP000530571">
    <property type="component" value="Unassembled WGS sequence"/>
</dbReference>
<organism evidence="2 3">
    <name type="scientific">Martelella radicis</name>
    <dbReference type="NCBI Taxonomy" id="1397476"/>
    <lineage>
        <taxon>Bacteria</taxon>
        <taxon>Pseudomonadati</taxon>
        <taxon>Pseudomonadota</taxon>
        <taxon>Alphaproteobacteria</taxon>
        <taxon>Hyphomicrobiales</taxon>
        <taxon>Aurantimonadaceae</taxon>
        <taxon>Martelella</taxon>
    </lineage>
</organism>
<name>A0A7W6KJJ9_9HYPH</name>
<evidence type="ECO:0000256" key="1">
    <source>
        <dbReference type="SAM" id="Phobius"/>
    </source>
</evidence>
<reference evidence="2 3" key="1">
    <citation type="submission" date="2020-08" db="EMBL/GenBank/DDBJ databases">
        <title>Genomic Encyclopedia of Type Strains, Phase IV (KMG-IV): sequencing the most valuable type-strain genomes for metagenomic binning, comparative biology and taxonomic classification.</title>
        <authorList>
            <person name="Goeker M."/>
        </authorList>
    </citation>
    <scope>NUCLEOTIDE SEQUENCE [LARGE SCALE GENOMIC DNA]</scope>
    <source>
        <strain evidence="2 3">DSM 28101</strain>
    </source>
</reference>
<feature type="transmembrane region" description="Helical" evidence="1">
    <location>
        <begin position="20"/>
        <end position="41"/>
    </location>
</feature>
<keyword evidence="1" id="KW-0812">Transmembrane</keyword>
<keyword evidence="3" id="KW-1185">Reference proteome</keyword>
<evidence type="ECO:0000313" key="2">
    <source>
        <dbReference type="EMBL" id="MBB4122175.1"/>
    </source>
</evidence>
<keyword evidence="1" id="KW-0472">Membrane</keyword>
<dbReference type="AlphaFoldDB" id="A0A7W6KJJ9"/>
<dbReference type="RefSeq" id="WP_183485968.1">
    <property type="nucleotide sequence ID" value="NZ_JACIDZ010000006.1"/>
</dbReference>
<accession>A0A7W6KJJ9</accession>
<feature type="transmembrane region" description="Helical" evidence="1">
    <location>
        <begin position="47"/>
        <end position="69"/>
    </location>
</feature>
<evidence type="ECO:0000313" key="3">
    <source>
        <dbReference type="Proteomes" id="UP000530571"/>
    </source>
</evidence>
<keyword evidence="1" id="KW-1133">Transmembrane helix</keyword>
<gene>
    <name evidence="2" type="ORF">GGR30_002104</name>
</gene>
<evidence type="ECO:0008006" key="4">
    <source>
        <dbReference type="Google" id="ProtNLM"/>
    </source>
</evidence>
<protein>
    <recommendedName>
        <fullName evidence="4">Amino acid transporter</fullName>
    </recommendedName>
</protein>